<name>A0A8W8NVL4_MAGGI</name>
<feature type="compositionally biased region" description="Acidic residues" evidence="1">
    <location>
        <begin position="13"/>
        <end position="32"/>
    </location>
</feature>
<feature type="domain" description="PiggyBac transposable element-derived protein" evidence="3">
    <location>
        <begin position="264"/>
        <end position="361"/>
    </location>
</feature>
<dbReference type="InterPro" id="IPR029526">
    <property type="entry name" value="PGBD"/>
</dbReference>
<dbReference type="EnsemblMetazoa" id="G9911.1">
    <property type="protein sequence ID" value="G9911.1:cds"/>
    <property type="gene ID" value="G9911"/>
</dbReference>
<proteinExistence type="predicted"/>
<evidence type="ECO:0000256" key="1">
    <source>
        <dbReference type="SAM" id="MobiDB-lite"/>
    </source>
</evidence>
<evidence type="ECO:0000313" key="4">
    <source>
        <dbReference type="EnsemblMetazoa" id="G9911.1:cds"/>
    </source>
</evidence>
<keyword evidence="2" id="KW-0472">Membrane</keyword>
<feature type="domain" description="PiggyBac transposable element-derived protein" evidence="3">
    <location>
        <begin position="82"/>
        <end position="229"/>
    </location>
</feature>
<organism evidence="4 5">
    <name type="scientific">Magallana gigas</name>
    <name type="common">Pacific oyster</name>
    <name type="synonym">Crassostrea gigas</name>
    <dbReference type="NCBI Taxonomy" id="29159"/>
    <lineage>
        <taxon>Eukaryota</taxon>
        <taxon>Metazoa</taxon>
        <taxon>Spiralia</taxon>
        <taxon>Lophotrochozoa</taxon>
        <taxon>Mollusca</taxon>
        <taxon>Bivalvia</taxon>
        <taxon>Autobranchia</taxon>
        <taxon>Pteriomorphia</taxon>
        <taxon>Ostreida</taxon>
        <taxon>Ostreoidea</taxon>
        <taxon>Ostreidae</taxon>
        <taxon>Magallana</taxon>
    </lineage>
</organism>
<evidence type="ECO:0000256" key="2">
    <source>
        <dbReference type="SAM" id="Phobius"/>
    </source>
</evidence>
<reference evidence="4" key="1">
    <citation type="submission" date="2022-08" db="UniProtKB">
        <authorList>
            <consortium name="EnsemblMetazoa"/>
        </authorList>
    </citation>
    <scope>IDENTIFICATION</scope>
    <source>
        <strain evidence="4">05x7-T-G4-1.051#20</strain>
    </source>
</reference>
<keyword evidence="5" id="KW-1185">Reference proteome</keyword>
<keyword evidence="2" id="KW-1133">Transmembrane helix</keyword>
<evidence type="ECO:0000313" key="5">
    <source>
        <dbReference type="Proteomes" id="UP000005408"/>
    </source>
</evidence>
<feature type="transmembrane region" description="Helical" evidence="2">
    <location>
        <begin position="347"/>
        <end position="364"/>
    </location>
</feature>
<dbReference type="PANTHER" id="PTHR46599">
    <property type="entry name" value="PIGGYBAC TRANSPOSABLE ELEMENT-DERIVED PROTEIN 4"/>
    <property type="match status" value="1"/>
</dbReference>
<evidence type="ECO:0000259" key="3">
    <source>
        <dbReference type="Pfam" id="PF13843"/>
    </source>
</evidence>
<protein>
    <recommendedName>
        <fullName evidence="3">PiggyBac transposable element-derived protein domain-containing protein</fullName>
    </recommendedName>
</protein>
<keyword evidence="2" id="KW-0812">Transmembrane</keyword>
<sequence length="465" mass="53382">MANLDIFRSLCDSDTDSDGGDTDIESPFDYDSEISKDGNDENDDIPPTWKADFREIDVPPCLCTTGHKHDLGLGAKEIGFINLIFDSECLRLLTTETNKYAAKQQKQNGHDPQWYDCTIEKIKAYIGLPILMGINKLPDYKLYWSTNRFMANAGFQHVMPVKRYEKLTEYLHCSSVTDDNDQLCKIRELMDMISLNISNSYSPQQFQTIDEGMIAYKGRHTFEVYMGRARGQRQSIPLGQGVVERLTESLVGNNFHVFLTASSHRQDGNLTATVWMDTRPVAVLATNSLPLQESAPVSRRLKNGSTVVVRRPQSVANNQTYFRGVDLFDQLRSKYSIGRQSRKRWKYLLHFFINVAIIDAFIIFKESGQSRKNRYSQLDFRLALAQELIGNFSGREKPKPTHKLQSLTNHLFVRLGRSRSYCKRCFVSTPRKRKDTCYGCAVCTVHLCSNACYNEYHRIYQLQEE</sequence>
<dbReference type="AlphaFoldDB" id="A0A8W8NVL4"/>
<feature type="region of interest" description="Disordered" evidence="1">
    <location>
        <begin position="13"/>
        <end position="46"/>
    </location>
</feature>
<dbReference type="Pfam" id="PF13843">
    <property type="entry name" value="DDE_Tnp_1_7"/>
    <property type="match status" value="2"/>
</dbReference>
<dbReference type="Proteomes" id="UP000005408">
    <property type="component" value="Unassembled WGS sequence"/>
</dbReference>
<dbReference type="PANTHER" id="PTHR46599:SF2">
    <property type="entry name" value="PIGGYBAC TRANSPOSABLE ELEMENT-DERIVED PROTEIN 4-LIKE"/>
    <property type="match status" value="1"/>
</dbReference>
<accession>A0A8W8NVL4</accession>